<dbReference type="Proteomes" id="UP000580250">
    <property type="component" value="Unassembled WGS sequence"/>
</dbReference>
<reference evidence="1 2" key="1">
    <citation type="submission" date="2020-08" db="EMBL/GenBank/DDBJ databases">
        <authorList>
            <person name="Koutsovoulos G."/>
            <person name="Danchin GJ E."/>
        </authorList>
    </citation>
    <scope>NUCLEOTIDE SEQUENCE [LARGE SCALE GENOMIC DNA]</scope>
</reference>
<name>A0A6V7VQY4_MELEN</name>
<dbReference type="EMBL" id="CAJEWN010000292">
    <property type="protein sequence ID" value="CAD2177172.1"/>
    <property type="molecule type" value="Genomic_DNA"/>
</dbReference>
<evidence type="ECO:0000313" key="2">
    <source>
        <dbReference type="Proteomes" id="UP000580250"/>
    </source>
</evidence>
<organism evidence="1 2">
    <name type="scientific">Meloidogyne enterolobii</name>
    <name type="common">Root-knot nematode worm</name>
    <name type="synonym">Meloidogyne mayaguensis</name>
    <dbReference type="NCBI Taxonomy" id="390850"/>
    <lineage>
        <taxon>Eukaryota</taxon>
        <taxon>Metazoa</taxon>
        <taxon>Ecdysozoa</taxon>
        <taxon>Nematoda</taxon>
        <taxon>Chromadorea</taxon>
        <taxon>Rhabditida</taxon>
        <taxon>Tylenchina</taxon>
        <taxon>Tylenchomorpha</taxon>
        <taxon>Tylenchoidea</taxon>
        <taxon>Meloidogynidae</taxon>
        <taxon>Meloidogyninae</taxon>
        <taxon>Meloidogyne</taxon>
    </lineage>
</organism>
<comment type="caution">
    <text evidence="1">The sequence shown here is derived from an EMBL/GenBank/DDBJ whole genome shotgun (WGS) entry which is preliminary data.</text>
</comment>
<accession>A0A6V7VQY4</accession>
<sequence>MAFYFSITFGSGIILETGFKLGRGILIEKIRQSLLKVPNVLILLTHSVQL</sequence>
<dbReference type="AlphaFoldDB" id="A0A6V7VQY4"/>
<proteinExistence type="predicted"/>
<evidence type="ECO:0000313" key="1">
    <source>
        <dbReference type="EMBL" id="CAD2177172.1"/>
    </source>
</evidence>
<gene>
    <name evidence="1" type="ORF">MENT_LOCUS29032</name>
</gene>
<protein>
    <submittedName>
        <fullName evidence="1">Uncharacterized protein</fullName>
    </submittedName>
</protein>